<organism evidence="2 3">
    <name type="scientific">Bacteroides ovatus</name>
    <dbReference type="NCBI Taxonomy" id="28116"/>
    <lineage>
        <taxon>Bacteria</taxon>
        <taxon>Pseudomonadati</taxon>
        <taxon>Bacteroidota</taxon>
        <taxon>Bacteroidia</taxon>
        <taxon>Bacteroidales</taxon>
        <taxon>Bacteroidaceae</taxon>
        <taxon>Bacteroides</taxon>
    </lineage>
</organism>
<evidence type="ECO:0000256" key="1">
    <source>
        <dbReference type="SAM" id="SignalP"/>
    </source>
</evidence>
<gene>
    <name evidence="2" type="ORF">F3D66_31245</name>
</gene>
<dbReference type="Proteomes" id="UP000473905">
    <property type="component" value="Unassembled WGS sequence"/>
</dbReference>
<dbReference type="EMBL" id="VWKB01000095">
    <property type="protein sequence ID" value="KAA4083971.1"/>
    <property type="molecule type" value="Genomic_DNA"/>
</dbReference>
<keyword evidence="3" id="KW-1185">Reference proteome</keyword>
<name>A0A5M5DNY5_BACOV</name>
<keyword evidence="1" id="KW-0732">Signal</keyword>
<dbReference type="AlphaFoldDB" id="A0A5M5DNY5"/>
<accession>A0A5M5DNY5</accession>
<feature type="chain" id="PRO_5030132823" evidence="1">
    <location>
        <begin position="20"/>
        <end position="151"/>
    </location>
</feature>
<protein>
    <submittedName>
        <fullName evidence="2">Uncharacterized protein</fullName>
    </submittedName>
</protein>
<feature type="signal peptide" evidence="1">
    <location>
        <begin position="1"/>
        <end position="19"/>
    </location>
</feature>
<reference evidence="2 3" key="1">
    <citation type="journal article" date="2019" name="Nat. Med.">
        <title>A library of human gut bacterial isolates paired with longitudinal multiomics data enables mechanistic microbiome research.</title>
        <authorList>
            <person name="Poyet M."/>
            <person name="Groussin M."/>
            <person name="Gibbons S.M."/>
            <person name="Avila-Pacheco J."/>
            <person name="Jiang X."/>
            <person name="Kearney S.M."/>
            <person name="Perrotta A.R."/>
            <person name="Berdy B."/>
            <person name="Zhao S."/>
            <person name="Lieberman T.D."/>
            <person name="Swanson P.K."/>
            <person name="Smith M."/>
            <person name="Roesemann S."/>
            <person name="Alexander J.E."/>
            <person name="Rich S.A."/>
            <person name="Livny J."/>
            <person name="Vlamakis H."/>
            <person name="Clish C."/>
            <person name="Bullock K."/>
            <person name="Deik A."/>
            <person name="Scott J."/>
            <person name="Pierce K.A."/>
            <person name="Xavier R.J."/>
            <person name="Alm E.J."/>
        </authorList>
    </citation>
    <scope>NUCLEOTIDE SEQUENCE [LARGE SCALE GENOMIC DNA]</scope>
    <source>
        <strain evidence="2 3">BIOML-A134</strain>
    </source>
</reference>
<dbReference type="RefSeq" id="WP_149945621.1">
    <property type="nucleotide sequence ID" value="NZ_JANUOM010000001.1"/>
</dbReference>
<evidence type="ECO:0000313" key="3">
    <source>
        <dbReference type="Proteomes" id="UP000473905"/>
    </source>
</evidence>
<comment type="caution">
    <text evidence="2">The sequence shown here is derived from an EMBL/GenBank/DDBJ whole genome shotgun (WGS) entry which is preliminary data.</text>
</comment>
<evidence type="ECO:0000313" key="2">
    <source>
        <dbReference type="EMBL" id="KAA4083971.1"/>
    </source>
</evidence>
<sequence length="151" mass="16737">MKKIVTTFTSCLLFTTAYSQVPFVTYEAVPQPDISIPRIEPFRINAYSIPNVKVVSSDIITANALCIPTEGESFTLGTKIMIRKLSNGMTTLGLIGIKQGKQWNSLDEITLISISNAISQAKSKEEKDTWLSMSDFSYLAILGKDCMLLFK</sequence>
<proteinExistence type="predicted"/>